<feature type="compositionally biased region" description="Low complexity" evidence="3">
    <location>
        <begin position="217"/>
        <end position="231"/>
    </location>
</feature>
<keyword evidence="4" id="KW-0812">Transmembrane</keyword>
<evidence type="ECO:0000256" key="1">
    <source>
        <dbReference type="ARBA" id="ARBA00022729"/>
    </source>
</evidence>
<protein>
    <recommendedName>
        <fullName evidence="6">CopC domain-containing protein</fullName>
    </recommendedName>
</protein>
<dbReference type="InterPro" id="IPR014755">
    <property type="entry name" value="Cu-Rt/internalin_Ig-like"/>
</dbReference>
<dbReference type="Gene3D" id="2.60.40.1220">
    <property type="match status" value="1"/>
</dbReference>
<keyword evidence="4" id="KW-0472">Membrane</keyword>
<dbReference type="RefSeq" id="WP_128386573.1">
    <property type="nucleotide sequence ID" value="NZ_CP035037.1"/>
</dbReference>
<keyword evidence="1 5" id="KW-0732">Signal</keyword>
<dbReference type="InterPro" id="IPR014756">
    <property type="entry name" value="Ig_E-set"/>
</dbReference>
<keyword evidence="4" id="KW-1133">Transmembrane helix</keyword>
<feature type="region of interest" description="Disordered" evidence="3">
    <location>
        <begin position="217"/>
        <end position="238"/>
    </location>
</feature>
<dbReference type="SUPFAM" id="SSF81296">
    <property type="entry name" value="E set domains"/>
    <property type="match status" value="1"/>
</dbReference>
<keyword evidence="8" id="KW-1185">Reference proteome</keyword>
<keyword evidence="2" id="KW-0186">Copper</keyword>
<organism evidence="7 8">
    <name type="scientific">Leucobacter muris</name>
    <dbReference type="NCBI Taxonomy" id="1935379"/>
    <lineage>
        <taxon>Bacteria</taxon>
        <taxon>Bacillati</taxon>
        <taxon>Actinomycetota</taxon>
        <taxon>Actinomycetes</taxon>
        <taxon>Micrococcales</taxon>
        <taxon>Microbacteriaceae</taxon>
        <taxon>Leucobacter</taxon>
    </lineage>
</organism>
<evidence type="ECO:0000256" key="2">
    <source>
        <dbReference type="ARBA" id="ARBA00023008"/>
    </source>
</evidence>
<evidence type="ECO:0000313" key="7">
    <source>
        <dbReference type="EMBL" id="QAB17436.1"/>
    </source>
</evidence>
<feature type="chain" id="PRO_5046522876" description="CopC domain-containing protein" evidence="5">
    <location>
        <begin position="37"/>
        <end position="238"/>
    </location>
</feature>
<sequence>MNTTIIRPRRTRAAVLGLAALATLGLSLGLASPALAHDELVDRGVVATDDGRVDGIRLTFNNSIIEVGTEIVITSSDGADVTDGAPEVSGPDVVQPLAAELPEGDYDVAWRVVSSDGHPIEGAFVLQLTEPSAWQAEEAAIVEPDSRFEDGSEDGSVDEHDAADHDHDHDADSGSAAAGDEGGLSTGAIAAISIGAVLVAGGALAAVLVGRRRRAAGMRAAGTADGSSTASSDEEDRA</sequence>
<feature type="signal peptide" evidence="5">
    <location>
        <begin position="1"/>
        <end position="36"/>
    </location>
</feature>
<feature type="domain" description="CopC" evidence="6">
    <location>
        <begin position="53"/>
        <end position="125"/>
    </location>
</feature>
<evidence type="ECO:0000256" key="5">
    <source>
        <dbReference type="SAM" id="SignalP"/>
    </source>
</evidence>
<dbReference type="Pfam" id="PF04234">
    <property type="entry name" value="CopC"/>
    <property type="match status" value="1"/>
</dbReference>
<evidence type="ECO:0000313" key="8">
    <source>
        <dbReference type="Proteomes" id="UP000285768"/>
    </source>
</evidence>
<proteinExistence type="predicted"/>
<accession>A0ABX5QED6</accession>
<dbReference type="InterPro" id="IPR007348">
    <property type="entry name" value="CopC_dom"/>
</dbReference>
<dbReference type="Proteomes" id="UP000285768">
    <property type="component" value="Chromosome"/>
</dbReference>
<feature type="transmembrane region" description="Helical" evidence="4">
    <location>
        <begin position="188"/>
        <end position="209"/>
    </location>
</feature>
<reference evidence="7 8" key="1">
    <citation type="submission" date="2019-01" db="EMBL/GenBank/DDBJ databases">
        <title>Leucobacter muris sp. nov. isolated from the nose of a laboratory mouse.</title>
        <authorList>
            <person name="Benga L."/>
            <person name="Sproeer C."/>
            <person name="Schumann P."/>
            <person name="Verbarg S."/>
            <person name="Bunk B."/>
            <person name="Engelhardt E."/>
            <person name="Benten P.M."/>
            <person name="Sager M."/>
        </authorList>
    </citation>
    <scope>NUCLEOTIDE SEQUENCE [LARGE SCALE GENOMIC DNA]</scope>
    <source>
        <strain evidence="7 8">DSM 101948</strain>
    </source>
</reference>
<evidence type="ECO:0000256" key="4">
    <source>
        <dbReference type="SAM" id="Phobius"/>
    </source>
</evidence>
<feature type="compositionally biased region" description="Basic and acidic residues" evidence="3">
    <location>
        <begin position="157"/>
        <end position="172"/>
    </location>
</feature>
<feature type="region of interest" description="Disordered" evidence="3">
    <location>
        <begin position="145"/>
        <end position="180"/>
    </location>
</feature>
<evidence type="ECO:0000259" key="6">
    <source>
        <dbReference type="Pfam" id="PF04234"/>
    </source>
</evidence>
<name>A0ABX5QED6_9MICO</name>
<dbReference type="EMBL" id="CP035037">
    <property type="protein sequence ID" value="QAB17436.1"/>
    <property type="molecule type" value="Genomic_DNA"/>
</dbReference>
<gene>
    <name evidence="7" type="ORF">Leucomu_05445</name>
</gene>
<evidence type="ECO:0000256" key="3">
    <source>
        <dbReference type="SAM" id="MobiDB-lite"/>
    </source>
</evidence>